<accession>A0A0G4GM52</accession>
<dbReference type="InParanoid" id="A0A0G4GM52"/>
<dbReference type="EMBL" id="CDMY01000718">
    <property type="protein sequence ID" value="CEM31260.1"/>
    <property type="molecule type" value="Genomic_DNA"/>
</dbReference>
<dbReference type="AlphaFoldDB" id="A0A0G4GM52"/>
<feature type="coiled-coil region" evidence="1">
    <location>
        <begin position="69"/>
        <end position="103"/>
    </location>
</feature>
<evidence type="ECO:0000259" key="3">
    <source>
        <dbReference type="Pfam" id="PF07534"/>
    </source>
</evidence>
<feature type="signal peptide" evidence="2">
    <location>
        <begin position="1"/>
        <end position="23"/>
    </location>
</feature>
<feature type="domain" description="TLDc" evidence="3">
    <location>
        <begin position="134"/>
        <end position="195"/>
    </location>
</feature>
<evidence type="ECO:0000256" key="2">
    <source>
        <dbReference type="SAM" id="SignalP"/>
    </source>
</evidence>
<organism evidence="4 5">
    <name type="scientific">Vitrella brassicaformis (strain CCMP3155)</name>
    <dbReference type="NCBI Taxonomy" id="1169540"/>
    <lineage>
        <taxon>Eukaryota</taxon>
        <taxon>Sar</taxon>
        <taxon>Alveolata</taxon>
        <taxon>Colpodellida</taxon>
        <taxon>Vitrellaceae</taxon>
        <taxon>Vitrella</taxon>
    </lineage>
</organism>
<dbReference type="PhylomeDB" id="A0A0G4GM52"/>
<evidence type="ECO:0000256" key="1">
    <source>
        <dbReference type="SAM" id="Coils"/>
    </source>
</evidence>
<keyword evidence="1" id="KW-0175">Coiled coil</keyword>
<dbReference type="Proteomes" id="UP000041254">
    <property type="component" value="Unassembled WGS sequence"/>
</dbReference>
<proteinExistence type="predicted"/>
<reference evidence="4 5" key="1">
    <citation type="submission" date="2014-11" db="EMBL/GenBank/DDBJ databases">
        <authorList>
            <person name="Zhu J."/>
            <person name="Qi W."/>
            <person name="Song R."/>
        </authorList>
    </citation>
    <scope>NUCLEOTIDE SEQUENCE [LARGE SCALE GENOMIC DNA]</scope>
</reference>
<sequence length="346" mass="39485">MSRFVVTPVLIAICLSASSTALAFIAPSQHSHYAPLLQRLAARRPHEKTCGLLTRRLAAGGDSLSEETISLLTEQNKQLLSQLEEANRVSNKHRAQRDEWKKKWEHSQRARGAFVDSLGLSDGQYGALCGWVNATELKLLYSGSLDGWQYKDVLRCVGDEAKPLLFIVGVGEYVFGAYINESLKLPDGFSDDGRSWDNPRVWSYDLQRGYHFRCDVWYFSLAGHFDEPTRMDSPHLRESMMTMAADALPPWEWEPEDDGYKCRKCGTFTERSNEREMLTIKDLCLGDERDMSHCQFTCNPRDWPDGWPAGYRGVNDSYGRVYLGGNWYFRADELEVLTVSNRQLLD</sequence>
<dbReference type="Pfam" id="PF07534">
    <property type="entry name" value="TLD"/>
    <property type="match status" value="1"/>
</dbReference>
<evidence type="ECO:0000313" key="4">
    <source>
        <dbReference type="EMBL" id="CEM31260.1"/>
    </source>
</evidence>
<keyword evidence="2" id="KW-0732">Signal</keyword>
<feature type="chain" id="PRO_5005190893" description="TLDc domain-containing protein" evidence="2">
    <location>
        <begin position="24"/>
        <end position="346"/>
    </location>
</feature>
<name>A0A0G4GM52_VITBC</name>
<protein>
    <recommendedName>
        <fullName evidence="3">TLDc domain-containing protein</fullName>
    </recommendedName>
</protein>
<dbReference type="VEuPathDB" id="CryptoDB:Vbra_10072"/>
<gene>
    <name evidence="4" type="ORF">Vbra_10072</name>
</gene>
<keyword evidence="5" id="KW-1185">Reference proteome</keyword>
<dbReference type="OrthoDB" id="26679at2759"/>
<dbReference type="InterPro" id="IPR006571">
    <property type="entry name" value="TLDc_dom"/>
</dbReference>
<evidence type="ECO:0000313" key="5">
    <source>
        <dbReference type="Proteomes" id="UP000041254"/>
    </source>
</evidence>